<feature type="domain" description="RmlD-like substrate binding" evidence="3">
    <location>
        <begin position="1"/>
        <end position="289"/>
    </location>
</feature>
<comment type="similarity">
    <text evidence="1 2">Belongs to the dTDP-4-dehydrorhamnose reductase family.</text>
</comment>
<dbReference type="AlphaFoldDB" id="A0A0G0ASV0"/>
<dbReference type="Proteomes" id="UP000034176">
    <property type="component" value="Unassembled WGS sequence"/>
</dbReference>
<evidence type="ECO:0000256" key="1">
    <source>
        <dbReference type="ARBA" id="ARBA00010944"/>
    </source>
</evidence>
<organism evidence="4 5">
    <name type="scientific">Candidatus Gottesmanbacteria bacterium GW2011_GWA1_34_13</name>
    <dbReference type="NCBI Taxonomy" id="1618434"/>
    <lineage>
        <taxon>Bacteria</taxon>
        <taxon>Candidatus Gottesmaniibacteriota</taxon>
    </lineage>
</organism>
<dbReference type="PANTHER" id="PTHR10491:SF4">
    <property type="entry name" value="METHIONINE ADENOSYLTRANSFERASE 2 SUBUNIT BETA"/>
    <property type="match status" value="1"/>
</dbReference>
<dbReference type="InterPro" id="IPR036291">
    <property type="entry name" value="NAD(P)-bd_dom_sf"/>
</dbReference>
<dbReference type="GO" id="GO:0005829">
    <property type="term" value="C:cytosol"/>
    <property type="evidence" value="ECO:0007669"/>
    <property type="project" value="TreeGrafter"/>
</dbReference>
<dbReference type="EC" id="1.1.1.133" evidence="2"/>
<comment type="pathway">
    <text evidence="2">Carbohydrate biosynthesis; dTDP-L-rhamnose biosynthesis.</text>
</comment>
<gene>
    <name evidence="4" type="ORF">UR52_C0001G0059</name>
</gene>
<keyword evidence="2" id="KW-0560">Oxidoreductase</keyword>
<sequence length="292" mass="33748">MKILLTGPTGLLGKELLKTAPSNYLIYPTYHKIFTNKQNIYLDITNKKNCKELIEKLHPDLIIHTAALVNTDYCEKNKTETYKINFLGTQNLLEPAIKIKSKFIYFSSNGVFDGKHPPYSETDPVNPINYYGKTKAEGEEIVKKYMIHSMIIRLSNMYGWNDPLERENPATWLLKRFKDNQKTYMVSDVYNNHLWVGQAAKAVWKSINKQLYGNIIHIGGKDTLSRYEFAIELIKIFYFNKNLVIPVKSKFFKGLAPRPRNTCLSTQKMENLLKINPITVKAGLLKMKKAMK</sequence>
<dbReference type="GO" id="GO:0019305">
    <property type="term" value="P:dTDP-rhamnose biosynthetic process"/>
    <property type="evidence" value="ECO:0007669"/>
    <property type="project" value="UniProtKB-UniPathway"/>
</dbReference>
<name>A0A0G0ASV0_9BACT</name>
<dbReference type="CDD" id="cd05254">
    <property type="entry name" value="dTDP_HR_like_SDR_e"/>
    <property type="match status" value="1"/>
</dbReference>
<comment type="caution">
    <text evidence="4">The sequence shown here is derived from an EMBL/GenBank/DDBJ whole genome shotgun (WGS) entry which is preliminary data.</text>
</comment>
<dbReference type="PANTHER" id="PTHR10491">
    <property type="entry name" value="DTDP-4-DEHYDRORHAMNOSE REDUCTASE"/>
    <property type="match status" value="1"/>
</dbReference>
<evidence type="ECO:0000259" key="3">
    <source>
        <dbReference type="Pfam" id="PF04321"/>
    </source>
</evidence>
<dbReference type="InterPro" id="IPR005913">
    <property type="entry name" value="dTDP_dehydrorham_reduct"/>
</dbReference>
<reference evidence="4 5" key="1">
    <citation type="journal article" date="2015" name="Nature">
        <title>rRNA introns, odd ribosomes, and small enigmatic genomes across a large radiation of phyla.</title>
        <authorList>
            <person name="Brown C.T."/>
            <person name="Hug L.A."/>
            <person name="Thomas B.C."/>
            <person name="Sharon I."/>
            <person name="Castelle C.J."/>
            <person name="Singh A."/>
            <person name="Wilkins M.J."/>
            <person name="Williams K.H."/>
            <person name="Banfield J.F."/>
        </authorList>
    </citation>
    <scope>NUCLEOTIDE SEQUENCE [LARGE SCALE GENOMIC DNA]</scope>
</reference>
<accession>A0A0G0ASV0</accession>
<dbReference type="Pfam" id="PF04321">
    <property type="entry name" value="RmlD_sub_bind"/>
    <property type="match status" value="1"/>
</dbReference>
<evidence type="ECO:0000313" key="4">
    <source>
        <dbReference type="EMBL" id="KKP59979.1"/>
    </source>
</evidence>
<proteinExistence type="inferred from homology"/>
<evidence type="ECO:0000256" key="2">
    <source>
        <dbReference type="RuleBase" id="RU364082"/>
    </source>
</evidence>
<dbReference type="InterPro" id="IPR029903">
    <property type="entry name" value="RmlD-like-bd"/>
</dbReference>
<protein>
    <recommendedName>
        <fullName evidence="2">dTDP-4-dehydrorhamnose reductase</fullName>
        <ecNumber evidence="2">1.1.1.133</ecNumber>
    </recommendedName>
</protein>
<comment type="function">
    <text evidence="2">Catalyzes the reduction of dTDP-6-deoxy-L-lyxo-4-hexulose to yield dTDP-L-rhamnose.</text>
</comment>
<dbReference type="EMBL" id="LBPN01000001">
    <property type="protein sequence ID" value="KKP59979.1"/>
    <property type="molecule type" value="Genomic_DNA"/>
</dbReference>
<dbReference type="STRING" id="1618434.UR52_C0001G0059"/>
<dbReference type="SUPFAM" id="SSF51735">
    <property type="entry name" value="NAD(P)-binding Rossmann-fold domains"/>
    <property type="match status" value="1"/>
</dbReference>
<keyword evidence="2" id="KW-0521">NADP</keyword>
<dbReference type="GO" id="GO:0008831">
    <property type="term" value="F:dTDP-4-dehydrorhamnose reductase activity"/>
    <property type="evidence" value="ECO:0007669"/>
    <property type="project" value="UniProtKB-EC"/>
</dbReference>
<evidence type="ECO:0000313" key="5">
    <source>
        <dbReference type="Proteomes" id="UP000034176"/>
    </source>
</evidence>
<dbReference type="Gene3D" id="3.40.50.720">
    <property type="entry name" value="NAD(P)-binding Rossmann-like Domain"/>
    <property type="match status" value="1"/>
</dbReference>
<dbReference type="UniPathway" id="UPA00124"/>